<organism evidence="2 3">
    <name type="scientific">Nitrosospira multiformis</name>
    <dbReference type="NCBI Taxonomy" id="1231"/>
    <lineage>
        <taxon>Bacteria</taxon>
        <taxon>Pseudomonadati</taxon>
        <taxon>Pseudomonadota</taxon>
        <taxon>Betaproteobacteria</taxon>
        <taxon>Nitrosomonadales</taxon>
        <taxon>Nitrosomonadaceae</taxon>
        <taxon>Nitrosospira</taxon>
    </lineage>
</organism>
<comment type="caution">
    <text evidence="2">The sequence shown here is derived from an EMBL/GenBank/DDBJ whole genome shotgun (WGS) entry which is preliminary data.</text>
</comment>
<gene>
    <name evidence="2" type="ORF">SAMN05216402_1228</name>
</gene>
<dbReference type="InterPro" id="IPR025245">
    <property type="entry name" value="DUF4197"/>
</dbReference>
<keyword evidence="1" id="KW-0732">Signal</keyword>
<sequence>MRTIAVIFAWFLVSMPAFATGIEALSDDDAADGLKQALTQGVNVAVDRLGVANGFLDNPKVKIYLPGTLQKLEGVMRTLGASKHVDGLIVTMNRVAEVAAAEARTLMVDTVEKLPVENAKKILAEGDDAATQYFRDTASEELTQEFLPIVKNATNQVDLAKKYNDFVRKGGKFGLIAEKYANIEGYVTQKTLDGLYLMMAEEERLIRNEPMGQDNKVLQRVFGSLK</sequence>
<accession>A0ABY0TAH9</accession>
<reference evidence="2 3" key="1">
    <citation type="submission" date="2016-10" db="EMBL/GenBank/DDBJ databases">
        <authorList>
            <person name="Varghese N."/>
            <person name="Submissions S."/>
        </authorList>
    </citation>
    <scope>NUCLEOTIDE SEQUENCE [LARGE SCALE GENOMIC DNA]</scope>
    <source>
        <strain evidence="2 3">Nl1</strain>
    </source>
</reference>
<evidence type="ECO:0008006" key="4">
    <source>
        <dbReference type="Google" id="ProtNLM"/>
    </source>
</evidence>
<evidence type="ECO:0000313" key="3">
    <source>
        <dbReference type="Proteomes" id="UP000183471"/>
    </source>
</evidence>
<keyword evidence="3" id="KW-1185">Reference proteome</keyword>
<feature type="signal peptide" evidence="1">
    <location>
        <begin position="1"/>
        <end position="19"/>
    </location>
</feature>
<evidence type="ECO:0000313" key="2">
    <source>
        <dbReference type="EMBL" id="SDQ53743.1"/>
    </source>
</evidence>
<dbReference type="RefSeq" id="WP_074631520.1">
    <property type="nucleotide sequence ID" value="NZ_FNKY01000001.1"/>
</dbReference>
<evidence type="ECO:0000256" key="1">
    <source>
        <dbReference type="SAM" id="SignalP"/>
    </source>
</evidence>
<feature type="chain" id="PRO_5046249056" description="DUF4197 domain-containing protein" evidence="1">
    <location>
        <begin position="20"/>
        <end position="226"/>
    </location>
</feature>
<name>A0ABY0TAH9_9PROT</name>
<dbReference type="Pfam" id="PF13852">
    <property type="entry name" value="DUF4197"/>
    <property type="match status" value="1"/>
</dbReference>
<proteinExistence type="predicted"/>
<dbReference type="EMBL" id="FNKY01000001">
    <property type="protein sequence ID" value="SDQ53743.1"/>
    <property type="molecule type" value="Genomic_DNA"/>
</dbReference>
<protein>
    <recommendedName>
        <fullName evidence="4">DUF4197 domain-containing protein</fullName>
    </recommendedName>
</protein>
<dbReference type="Proteomes" id="UP000183471">
    <property type="component" value="Unassembled WGS sequence"/>
</dbReference>